<protein>
    <recommendedName>
        <fullName evidence="2">Protein kinase domain-containing protein</fullName>
    </recommendedName>
</protein>
<evidence type="ECO:0000259" key="2">
    <source>
        <dbReference type="PROSITE" id="PS50011"/>
    </source>
</evidence>
<dbReference type="AlphaFoldDB" id="A0A369JK16"/>
<dbReference type="SUPFAM" id="SSF56112">
    <property type="entry name" value="Protein kinase-like (PK-like)"/>
    <property type="match status" value="1"/>
</dbReference>
<organism evidence="3 4">
    <name type="scientific">Hypsizygus marmoreus</name>
    <name type="common">White beech mushroom</name>
    <name type="synonym">Agaricus marmoreus</name>
    <dbReference type="NCBI Taxonomy" id="39966"/>
    <lineage>
        <taxon>Eukaryota</taxon>
        <taxon>Fungi</taxon>
        <taxon>Dikarya</taxon>
        <taxon>Basidiomycota</taxon>
        <taxon>Agaricomycotina</taxon>
        <taxon>Agaricomycetes</taxon>
        <taxon>Agaricomycetidae</taxon>
        <taxon>Agaricales</taxon>
        <taxon>Tricholomatineae</taxon>
        <taxon>Lyophyllaceae</taxon>
        <taxon>Hypsizygus</taxon>
    </lineage>
</organism>
<feature type="domain" description="Protein kinase" evidence="2">
    <location>
        <begin position="92"/>
        <end position="393"/>
    </location>
</feature>
<dbReference type="InParanoid" id="A0A369JK16"/>
<dbReference type="GO" id="GO:0005524">
    <property type="term" value="F:ATP binding"/>
    <property type="evidence" value="ECO:0007669"/>
    <property type="project" value="InterPro"/>
</dbReference>
<dbReference type="GO" id="GO:0004672">
    <property type="term" value="F:protein kinase activity"/>
    <property type="evidence" value="ECO:0007669"/>
    <property type="project" value="InterPro"/>
</dbReference>
<dbReference type="Gene3D" id="1.10.510.10">
    <property type="entry name" value="Transferase(Phosphotransferase) domain 1"/>
    <property type="match status" value="1"/>
</dbReference>
<dbReference type="InterPro" id="IPR000719">
    <property type="entry name" value="Prot_kinase_dom"/>
</dbReference>
<proteinExistence type="predicted"/>
<reference evidence="3" key="1">
    <citation type="submission" date="2018-04" db="EMBL/GenBank/DDBJ databases">
        <title>Whole genome sequencing of Hypsizygus marmoreus.</title>
        <authorList>
            <person name="Choi I.-G."/>
            <person name="Min B."/>
            <person name="Kim J.-G."/>
            <person name="Kim S."/>
            <person name="Oh Y.-L."/>
            <person name="Kong W.-S."/>
            <person name="Park H."/>
            <person name="Jeong J."/>
            <person name="Song E.-S."/>
        </authorList>
    </citation>
    <scope>NUCLEOTIDE SEQUENCE [LARGE SCALE GENOMIC DNA]</scope>
    <source>
        <strain evidence="3">51987-8</strain>
    </source>
</reference>
<name>A0A369JK16_HYPMA</name>
<feature type="region of interest" description="Disordered" evidence="1">
    <location>
        <begin position="31"/>
        <end position="71"/>
    </location>
</feature>
<accession>A0A369JK16</accession>
<dbReference type="EMBL" id="LUEZ02000071">
    <property type="protein sequence ID" value="RDB20053.1"/>
    <property type="molecule type" value="Genomic_DNA"/>
</dbReference>
<keyword evidence="4" id="KW-1185">Reference proteome</keyword>
<evidence type="ECO:0000313" key="3">
    <source>
        <dbReference type="EMBL" id="RDB20053.1"/>
    </source>
</evidence>
<gene>
    <name evidence="3" type="ORF">Hypma_013004</name>
</gene>
<sequence length="395" mass="45492">MTDAAWLKSVNSKREHEGRFDLLWNNGPACDSSIAQSQQPTTHMSHSRSSSSSMTSSSSHSQPERFDYSSGRWSPKERFWVAHQPFLLSRGYRLRPRYDPNWIPSWEQSGDPIDKTHCEDSIYNVKCILMDATRISDNCQAVIKLVEPWTDEIPVARYLSSQTASSDPRNHSVPVLDVILSPSDDDLAFLVMPLLLDFERFPFRRVGEVTEAFQQFLEGLEFMHEHNIAHRDACYFNLMLDASNIVPNGFHFIRRATEDGVKPIKELERWSVRPVKYYFIDFELSTKYPAGATHVMDVGFLGQDKSVPEMSLTVPYNPFKVDVYQLGNVFLGIVDKYDDLEQFRPLCLAMTEQDPALRPSAAAALQQFEAVVRSLTTADLERRIWFRHLDPIWRF</sequence>
<dbReference type="Proteomes" id="UP000076154">
    <property type="component" value="Unassembled WGS sequence"/>
</dbReference>
<feature type="compositionally biased region" description="Low complexity" evidence="1">
    <location>
        <begin position="41"/>
        <end position="61"/>
    </location>
</feature>
<comment type="caution">
    <text evidence="3">The sequence shown here is derived from an EMBL/GenBank/DDBJ whole genome shotgun (WGS) entry which is preliminary data.</text>
</comment>
<dbReference type="SMART" id="SM00220">
    <property type="entry name" value="S_TKc"/>
    <property type="match status" value="1"/>
</dbReference>
<dbReference type="InterPro" id="IPR011009">
    <property type="entry name" value="Kinase-like_dom_sf"/>
</dbReference>
<evidence type="ECO:0000256" key="1">
    <source>
        <dbReference type="SAM" id="MobiDB-lite"/>
    </source>
</evidence>
<dbReference type="PROSITE" id="PS50011">
    <property type="entry name" value="PROTEIN_KINASE_DOM"/>
    <property type="match status" value="1"/>
</dbReference>
<evidence type="ECO:0000313" key="4">
    <source>
        <dbReference type="Proteomes" id="UP000076154"/>
    </source>
</evidence>
<dbReference type="OrthoDB" id="5987198at2759"/>